<dbReference type="Proteomes" id="UP000198280">
    <property type="component" value="Unassembled WGS sequence"/>
</dbReference>
<protein>
    <submittedName>
        <fullName evidence="1">Uncharacterized protein</fullName>
    </submittedName>
</protein>
<sequence>MNGGNARRLRLGVSLGGVGLAAVAASVLYGRAVPAAPEVVPGWERAALPVVDRYLTNDPAGPLGGTELRGEDGAVPRGFCTERVMEIRRVDGGLRVGLAAWCGHYVPKGDDVTALDGVITLGVVTVSPASSPTRVRDVSWQPEGDATAWTAAHFSAGGAAEAERLAADPASQLSNPVGEARAAFELPG</sequence>
<reference evidence="1 2" key="1">
    <citation type="submission" date="2017-06" db="EMBL/GenBank/DDBJ databases">
        <authorList>
            <person name="Kim H.J."/>
            <person name="Triplett B.A."/>
        </authorList>
    </citation>
    <scope>NUCLEOTIDE SEQUENCE [LARGE SCALE GENOMIC DNA]</scope>
    <source>
        <strain evidence="1 2">CGMCC 4.1858</strain>
    </source>
</reference>
<organism evidence="1 2">
    <name type="scientific">Actinacidiphila glaucinigra</name>
    <dbReference type="NCBI Taxonomy" id="235986"/>
    <lineage>
        <taxon>Bacteria</taxon>
        <taxon>Bacillati</taxon>
        <taxon>Actinomycetota</taxon>
        <taxon>Actinomycetes</taxon>
        <taxon>Kitasatosporales</taxon>
        <taxon>Streptomycetaceae</taxon>
        <taxon>Actinacidiphila</taxon>
    </lineage>
</organism>
<name>A0A239AYR2_9ACTN</name>
<gene>
    <name evidence="1" type="ORF">SAMN05216252_102227</name>
</gene>
<proteinExistence type="predicted"/>
<dbReference type="AlphaFoldDB" id="A0A239AYR2"/>
<evidence type="ECO:0000313" key="1">
    <source>
        <dbReference type="EMBL" id="SNS00093.1"/>
    </source>
</evidence>
<evidence type="ECO:0000313" key="2">
    <source>
        <dbReference type="Proteomes" id="UP000198280"/>
    </source>
</evidence>
<keyword evidence="2" id="KW-1185">Reference proteome</keyword>
<dbReference type="OrthoDB" id="4245188at2"/>
<accession>A0A239AYR2</accession>
<dbReference type="RefSeq" id="WP_143681523.1">
    <property type="nucleotide sequence ID" value="NZ_FZOF01000002.1"/>
</dbReference>
<dbReference type="EMBL" id="FZOF01000002">
    <property type="protein sequence ID" value="SNS00093.1"/>
    <property type="molecule type" value="Genomic_DNA"/>
</dbReference>